<dbReference type="EMBL" id="JAQQAL010000010">
    <property type="protein sequence ID" value="MDC7225873.1"/>
    <property type="molecule type" value="Genomic_DNA"/>
</dbReference>
<dbReference type="GO" id="GO:0036431">
    <property type="term" value="F:dCMP kinase activity"/>
    <property type="evidence" value="ECO:0007669"/>
    <property type="project" value="InterPro"/>
</dbReference>
<name>A0AAJ1MI33_9SPIO</name>
<protein>
    <recommendedName>
        <fullName evidence="8">Cytidylate kinase</fullName>
        <shortName evidence="8">CK</shortName>
        <ecNumber evidence="8">2.7.4.25</ecNumber>
    </recommendedName>
    <alternativeName>
        <fullName evidence="8">Cytidine monophosphate kinase</fullName>
        <shortName evidence="8">CMP kinase</shortName>
    </alternativeName>
</protein>
<gene>
    <name evidence="8 10" type="primary">cmk</name>
    <name evidence="10" type="ORF">PQJ61_03815</name>
</gene>
<dbReference type="AlphaFoldDB" id="A0AAJ1MI33"/>
<keyword evidence="4 8" id="KW-0418">Kinase</keyword>
<evidence type="ECO:0000256" key="2">
    <source>
        <dbReference type="ARBA" id="ARBA00022679"/>
    </source>
</evidence>
<evidence type="ECO:0000256" key="1">
    <source>
        <dbReference type="ARBA" id="ARBA00009427"/>
    </source>
</evidence>
<proteinExistence type="inferred from homology"/>
<dbReference type="GO" id="GO:0005524">
    <property type="term" value="F:ATP binding"/>
    <property type="evidence" value="ECO:0007669"/>
    <property type="project" value="UniProtKB-UniRule"/>
</dbReference>
<evidence type="ECO:0000256" key="6">
    <source>
        <dbReference type="ARBA" id="ARBA00047615"/>
    </source>
</evidence>
<sequence length="210" mass="23020">MIVALDGPAGVGKSTIASAIADKAGFFYLNSGNFYRAVTLSALNAGINPEDEKAITENAGGIDISIIDGRIHLNNEDVDAKLHNDRVDAWVAQHSAIIEVREIVTAALRKTALSLDVVAEGRDITTVVFPHADYKFYMDARVEIRAERRFKQGTSSQTLEELIDSIKKRDEIDKSKPVGSLKIADDAIYLDTSDLTIDEVCEKVLDKIQE</sequence>
<accession>A0AAJ1MI33</accession>
<keyword evidence="5 8" id="KW-0067">ATP-binding</keyword>
<evidence type="ECO:0000256" key="4">
    <source>
        <dbReference type="ARBA" id="ARBA00022777"/>
    </source>
</evidence>
<keyword evidence="8" id="KW-0963">Cytoplasm</keyword>
<dbReference type="GO" id="GO:0006220">
    <property type="term" value="P:pyrimidine nucleotide metabolic process"/>
    <property type="evidence" value="ECO:0007669"/>
    <property type="project" value="UniProtKB-UniRule"/>
</dbReference>
<evidence type="ECO:0000259" key="9">
    <source>
        <dbReference type="Pfam" id="PF02224"/>
    </source>
</evidence>
<evidence type="ECO:0000256" key="8">
    <source>
        <dbReference type="HAMAP-Rule" id="MF_00238"/>
    </source>
</evidence>
<dbReference type="HAMAP" id="MF_00238">
    <property type="entry name" value="Cytidyl_kinase_type1"/>
    <property type="match status" value="1"/>
</dbReference>
<dbReference type="InterPro" id="IPR027417">
    <property type="entry name" value="P-loop_NTPase"/>
</dbReference>
<dbReference type="CDD" id="cd02020">
    <property type="entry name" value="CMPK"/>
    <property type="match status" value="1"/>
</dbReference>
<dbReference type="Proteomes" id="UP001221217">
    <property type="component" value="Unassembled WGS sequence"/>
</dbReference>
<feature type="binding site" evidence="8">
    <location>
        <begin position="7"/>
        <end position="15"/>
    </location>
    <ligand>
        <name>ATP</name>
        <dbReference type="ChEBI" id="CHEBI:30616"/>
    </ligand>
</feature>
<evidence type="ECO:0000256" key="3">
    <source>
        <dbReference type="ARBA" id="ARBA00022741"/>
    </source>
</evidence>
<comment type="subcellular location">
    <subcellularLocation>
        <location evidence="8">Cytoplasm</location>
    </subcellularLocation>
</comment>
<dbReference type="Gene3D" id="3.40.50.300">
    <property type="entry name" value="P-loop containing nucleotide triphosphate hydrolases"/>
    <property type="match status" value="1"/>
</dbReference>
<comment type="catalytic activity">
    <reaction evidence="7 8">
        <text>CMP + ATP = CDP + ADP</text>
        <dbReference type="Rhea" id="RHEA:11600"/>
        <dbReference type="ChEBI" id="CHEBI:30616"/>
        <dbReference type="ChEBI" id="CHEBI:58069"/>
        <dbReference type="ChEBI" id="CHEBI:60377"/>
        <dbReference type="ChEBI" id="CHEBI:456216"/>
        <dbReference type="EC" id="2.7.4.25"/>
    </reaction>
</comment>
<organism evidence="10 11">
    <name type="scientific">Candidatus Thalassospirochaeta sargassi</name>
    <dbReference type="NCBI Taxonomy" id="3119039"/>
    <lineage>
        <taxon>Bacteria</taxon>
        <taxon>Pseudomonadati</taxon>
        <taxon>Spirochaetota</taxon>
        <taxon>Spirochaetia</taxon>
        <taxon>Spirochaetales</taxon>
        <taxon>Spirochaetaceae</taxon>
        <taxon>Candidatus Thalassospirochaeta</taxon>
    </lineage>
</organism>
<feature type="domain" description="Cytidylate kinase" evidence="9">
    <location>
        <begin position="3"/>
        <end position="209"/>
    </location>
</feature>
<dbReference type="NCBIfam" id="TIGR00017">
    <property type="entry name" value="cmk"/>
    <property type="match status" value="1"/>
</dbReference>
<keyword evidence="3 8" id="KW-0547">Nucleotide-binding</keyword>
<evidence type="ECO:0000313" key="10">
    <source>
        <dbReference type="EMBL" id="MDC7225873.1"/>
    </source>
</evidence>
<comment type="catalytic activity">
    <reaction evidence="6 8">
        <text>dCMP + ATP = dCDP + ADP</text>
        <dbReference type="Rhea" id="RHEA:25094"/>
        <dbReference type="ChEBI" id="CHEBI:30616"/>
        <dbReference type="ChEBI" id="CHEBI:57566"/>
        <dbReference type="ChEBI" id="CHEBI:58593"/>
        <dbReference type="ChEBI" id="CHEBI:456216"/>
        <dbReference type="EC" id="2.7.4.25"/>
    </reaction>
</comment>
<evidence type="ECO:0000313" key="11">
    <source>
        <dbReference type="Proteomes" id="UP001221217"/>
    </source>
</evidence>
<dbReference type="EC" id="2.7.4.25" evidence="8"/>
<keyword evidence="2 8" id="KW-0808">Transferase</keyword>
<dbReference type="GO" id="GO:0005737">
    <property type="term" value="C:cytoplasm"/>
    <property type="evidence" value="ECO:0007669"/>
    <property type="project" value="UniProtKB-SubCell"/>
</dbReference>
<evidence type="ECO:0000256" key="7">
    <source>
        <dbReference type="ARBA" id="ARBA00048478"/>
    </source>
</evidence>
<dbReference type="InterPro" id="IPR011994">
    <property type="entry name" value="Cytidylate_kinase_dom"/>
</dbReference>
<reference evidence="10 11" key="1">
    <citation type="submission" date="2022-12" db="EMBL/GenBank/DDBJ databases">
        <title>Metagenome assembled genome from gulf of manar.</title>
        <authorList>
            <person name="Kohli P."/>
            <person name="Pk S."/>
            <person name="Venkata Ramana C."/>
            <person name="Sasikala C."/>
        </authorList>
    </citation>
    <scope>NUCLEOTIDE SEQUENCE [LARGE SCALE GENOMIC DNA]</scope>
    <source>
        <strain evidence="10">JB008</strain>
    </source>
</reference>
<dbReference type="Pfam" id="PF02224">
    <property type="entry name" value="Cytidylate_kin"/>
    <property type="match status" value="1"/>
</dbReference>
<dbReference type="InterPro" id="IPR003136">
    <property type="entry name" value="Cytidylate_kin"/>
</dbReference>
<comment type="similarity">
    <text evidence="1 8">Belongs to the cytidylate kinase family. Type 1 subfamily.</text>
</comment>
<comment type="caution">
    <text evidence="10">The sequence shown here is derived from an EMBL/GenBank/DDBJ whole genome shotgun (WGS) entry which is preliminary data.</text>
</comment>
<evidence type="ECO:0000256" key="5">
    <source>
        <dbReference type="ARBA" id="ARBA00022840"/>
    </source>
</evidence>
<dbReference type="SUPFAM" id="SSF52540">
    <property type="entry name" value="P-loop containing nucleoside triphosphate hydrolases"/>
    <property type="match status" value="1"/>
</dbReference>